<dbReference type="AlphaFoldDB" id="A0AAJ5WNY5"/>
<dbReference type="InterPro" id="IPR033985">
    <property type="entry name" value="SusD-like_N"/>
</dbReference>
<keyword evidence="3" id="KW-0732">Signal</keyword>
<gene>
    <name evidence="8" type="ORF">P0Y53_19175</name>
</gene>
<dbReference type="SUPFAM" id="SSF48452">
    <property type="entry name" value="TPR-like"/>
    <property type="match status" value="1"/>
</dbReference>
<evidence type="ECO:0000259" key="6">
    <source>
        <dbReference type="Pfam" id="PF07980"/>
    </source>
</evidence>
<dbReference type="Pfam" id="PF07980">
    <property type="entry name" value="SusD_RagB"/>
    <property type="match status" value="1"/>
</dbReference>
<evidence type="ECO:0000256" key="3">
    <source>
        <dbReference type="ARBA" id="ARBA00022729"/>
    </source>
</evidence>
<keyword evidence="4" id="KW-0472">Membrane</keyword>
<comment type="subcellular location">
    <subcellularLocation>
        <location evidence="1">Cell outer membrane</location>
    </subcellularLocation>
</comment>
<sequence length="458" mass="52175">MKTTYTSIIVLLLLTMNVSCRKYLETKQYGDILPETATDFSALLHGHLSSVDGASDRYILGSHTNVLDFESYCDNLNASLSTAFDLSPYVGTDINRLYYRFMNFYSNIKDYNIILDRFPSPSTDEEKKIVAVAHSMRAVAYFNLVREFCEPYETGGAAQQAGIPIVSSFNMEAKPARGNLRDAVQFIVDDLKAALAVGQTDELYRFTDDVAKAYLVRIYHWSQQWEAAIPLAKELLEKYPISTGQDYVSLMQTGPGPKSGSVIIRSYISGTLTSFTRVTTRMKTRPVSVDFVQLFTEKSRDIRYTFYFDNNLLNAKGAHNWIRSEEMCLALAESYAHTGNNEDALAYLNLLRGKRIADYTPYTLQTLPATNPKTLIQVDATGKSLTPLLSAILNERRKELYMEGDRWYEMKRNGRPEFWVGHNGIRYVTEKYLYTFPIRKGEMILNPLITQNEGYENM</sequence>
<evidence type="ECO:0000256" key="2">
    <source>
        <dbReference type="ARBA" id="ARBA00006275"/>
    </source>
</evidence>
<keyword evidence="5" id="KW-0998">Cell outer membrane</keyword>
<evidence type="ECO:0000256" key="5">
    <source>
        <dbReference type="ARBA" id="ARBA00023237"/>
    </source>
</evidence>
<reference evidence="8" key="1">
    <citation type="submission" date="2023-03" db="EMBL/GenBank/DDBJ databases">
        <title>Andean soil-derived lignocellulolytic bacterial consortium as a source of novel taxa and putative plastic-active enzymes.</title>
        <authorList>
            <person name="Diaz-Garcia L."/>
            <person name="Chuvochina M."/>
            <person name="Feuerriegel G."/>
            <person name="Bunk B."/>
            <person name="Sproer C."/>
            <person name="Streit W.R."/>
            <person name="Rodriguez L.M."/>
            <person name="Overmann J."/>
            <person name="Jimenez D.J."/>
        </authorList>
    </citation>
    <scope>NUCLEOTIDE SEQUENCE</scope>
    <source>
        <strain evidence="8">MAG 7</strain>
    </source>
</reference>
<feature type="domain" description="SusD-like N-terminal" evidence="7">
    <location>
        <begin position="22"/>
        <end position="219"/>
    </location>
</feature>
<evidence type="ECO:0000313" key="9">
    <source>
        <dbReference type="Proteomes" id="UP001220610"/>
    </source>
</evidence>
<name>A0AAJ5WNY5_9BACT</name>
<feature type="domain" description="RagB/SusD" evidence="6">
    <location>
        <begin position="316"/>
        <end position="455"/>
    </location>
</feature>
<protein>
    <submittedName>
        <fullName evidence="8">RagB/SusD family nutrient uptake outer membrane protein</fullName>
    </submittedName>
</protein>
<dbReference type="EMBL" id="CP119311">
    <property type="protein sequence ID" value="WEK34614.1"/>
    <property type="molecule type" value="Genomic_DNA"/>
</dbReference>
<accession>A0AAJ5WNY5</accession>
<dbReference type="GO" id="GO:0009279">
    <property type="term" value="C:cell outer membrane"/>
    <property type="evidence" value="ECO:0007669"/>
    <property type="project" value="UniProtKB-SubCell"/>
</dbReference>
<dbReference type="Proteomes" id="UP001220610">
    <property type="component" value="Chromosome"/>
</dbReference>
<evidence type="ECO:0000256" key="4">
    <source>
        <dbReference type="ARBA" id="ARBA00023136"/>
    </source>
</evidence>
<evidence type="ECO:0000259" key="7">
    <source>
        <dbReference type="Pfam" id="PF14322"/>
    </source>
</evidence>
<comment type="similarity">
    <text evidence="2">Belongs to the SusD family.</text>
</comment>
<evidence type="ECO:0000313" key="8">
    <source>
        <dbReference type="EMBL" id="WEK34614.1"/>
    </source>
</evidence>
<dbReference type="Pfam" id="PF14322">
    <property type="entry name" value="SusD-like_3"/>
    <property type="match status" value="1"/>
</dbReference>
<dbReference type="InterPro" id="IPR012944">
    <property type="entry name" value="SusD_RagB_dom"/>
</dbReference>
<organism evidence="8 9">
    <name type="scientific">Candidatus Pseudobacter hemicellulosilyticus</name>
    <dbReference type="NCBI Taxonomy" id="3121375"/>
    <lineage>
        <taxon>Bacteria</taxon>
        <taxon>Pseudomonadati</taxon>
        <taxon>Bacteroidota</taxon>
        <taxon>Chitinophagia</taxon>
        <taxon>Chitinophagales</taxon>
        <taxon>Chitinophagaceae</taxon>
        <taxon>Pseudobacter</taxon>
    </lineage>
</organism>
<proteinExistence type="inferred from homology"/>
<dbReference type="Gene3D" id="1.25.40.390">
    <property type="match status" value="1"/>
</dbReference>
<evidence type="ECO:0000256" key="1">
    <source>
        <dbReference type="ARBA" id="ARBA00004442"/>
    </source>
</evidence>
<dbReference type="InterPro" id="IPR011990">
    <property type="entry name" value="TPR-like_helical_dom_sf"/>
</dbReference>